<evidence type="ECO:0000313" key="7">
    <source>
        <dbReference type="Proteomes" id="UP000033961"/>
    </source>
</evidence>
<dbReference type="InterPro" id="IPR013324">
    <property type="entry name" value="RNA_pol_sigma_r3/r4-like"/>
</dbReference>
<dbReference type="CDD" id="cd06171">
    <property type="entry name" value="Sigma70_r4"/>
    <property type="match status" value="1"/>
</dbReference>
<keyword evidence="5" id="KW-0804">Transcription</keyword>
<dbReference type="PANTHER" id="PTHR43133">
    <property type="entry name" value="RNA POLYMERASE ECF-TYPE SIGMA FACTO"/>
    <property type="match status" value="1"/>
</dbReference>
<dbReference type="EMBL" id="CP027843">
    <property type="protein sequence ID" value="AVQ11445.1"/>
    <property type="molecule type" value="Genomic_DNA"/>
</dbReference>
<dbReference type="SUPFAM" id="SSF88659">
    <property type="entry name" value="Sigma3 and sigma4 domains of RNA polymerase sigma factors"/>
    <property type="match status" value="1"/>
</dbReference>
<name>A0A2P1QRA1_9LEPT</name>
<dbReference type="InterPro" id="IPR013249">
    <property type="entry name" value="RNA_pol_sigma70_r4_t2"/>
</dbReference>
<dbReference type="InterPro" id="IPR039425">
    <property type="entry name" value="RNA_pol_sigma-70-like"/>
</dbReference>
<evidence type="ECO:0000256" key="5">
    <source>
        <dbReference type="ARBA" id="ARBA00023163"/>
    </source>
</evidence>
<dbReference type="GO" id="GO:0006352">
    <property type="term" value="P:DNA-templated transcription initiation"/>
    <property type="evidence" value="ECO:0007669"/>
    <property type="project" value="InterPro"/>
</dbReference>
<dbReference type="Pfam" id="PF08281">
    <property type="entry name" value="Sigma70_r4_2"/>
    <property type="match status" value="1"/>
</dbReference>
<comment type="similarity">
    <text evidence="1">Belongs to the sigma-70 factor family. ECF subfamily.</text>
</comment>
<keyword evidence="2" id="KW-0805">Transcription regulation</keyword>
<dbReference type="InterPro" id="IPR013325">
    <property type="entry name" value="RNA_pol_sigma_r2"/>
</dbReference>
<dbReference type="Gene3D" id="1.10.1740.10">
    <property type="match status" value="1"/>
</dbReference>
<accession>A0A2P1QRA1</accession>
<evidence type="ECO:0000256" key="3">
    <source>
        <dbReference type="ARBA" id="ARBA00023082"/>
    </source>
</evidence>
<evidence type="ECO:0000256" key="2">
    <source>
        <dbReference type="ARBA" id="ARBA00023015"/>
    </source>
</evidence>
<dbReference type="AlphaFoldDB" id="A0A2P1QRA1"/>
<dbReference type="Proteomes" id="UP000033961">
    <property type="component" value="Chromosome I"/>
</dbReference>
<dbReference type="Gene3D" id="1.10.10.10">
    <property type="entry name" value="Winged helix-like DNA-binding domain superfamily/Winged helix DNA-binding domain"/>
    <property type="match status" value="1"/>
</dbReference>
<proteinExistence type="inferred from homology"/>
<keyword evidence="4" id="KW-0238">DNA-binding</keyword>
<dbReference type="SUPFAM" id="SSF88946">
    <property type="entry name" value="Sigma2 domain of RNA polymerase sigma factors"/>
    <property type="match status" value="1"/>
</dbReference>
<dbReference type="InterPro" id="IPR036388">
    <property type="entry name" value="WH-like_DNA-bd_sf"/>
</dbReference>
<reference evidence="6 7" key="1">
    <citation type="journal article" date="2015" name="Genome Announc.">
        <title>Draft Genome Sequences of Leptospira santarosai Strains U160, U164, and U233, Isolated from Asymptomatic Cattle.</title>
        <authorList>
            <person name="Kremer F.S."/>
            <person name="Eslabao M.R."/>
            <person name="Provisor M."/>
            <person name="Woloski R.D."/>
            <person name="Ramires O.V."/>
            <person name="Moreno L.Z."/>
            <person name="Moreno A.M."/>
            <person name="Hamond C."/>
            <person name="Lilenbaum W."/>
            <person name="Dellagostin O.A."/>
        </authorList>
    </citation>
    <scope>NUCLEOTIDE SEQUENCE [LARGE SCALE GENOMIC DNA]</scope>
    <source>
        <strain evidence="6 7">U160</strain>
    </source>
</reference>
<dbReference type="InterPro" id="IPR014284">
    <property type="entry name" value="RNA_pol_sigma-70_dom"/>
</dbReference>
<evidence type="ECO:0000313" key="6">
    <source>
        <dbReference type="EMBL" id="AVQ11445.1"/>
    </source>
</evidence>
<protein>
    <submittedName>
        <fullName evidence="6">Sigma-70, region 4</fullName>
    </submittedName>
</protein>
<dbReference type="GO" id="GO:0003677">
    <property type="term" value="F:DNA binding"/>
    <property type="evidence" value="ECO:0007669"/>
    <property type="project" value="UniProtKB-KW"/>
</dbReference>
<dbReference type="NCBIfam" id="TIGR02937">
    <property type="entry name" value="sigma70-ECF"/>
    <property type="match status" value="1"/>
</dbReference>
<evidence type="ECO:0000256" key="1">
    <source>
        <dbReference type="ARBA" id="ARBA00010641"/>
    </source>
</evidence>
<sequence>MRNFKIHLFIQEIIFLLEKTSTNQRPFITVAHTSELEKLYNHNKDDLFHYIKKTFYDENSAQDILHDSFLNFFRYYENKDIPDPISCRMILFRIARNLMINHAKSYYQRNVSFVGEDTSGNFASKTPSPEFSILEKIDQLDVKNTIDSLLNMISPEYREALLLRYQQDLKLEEISKILGMSISGVSRLIERAEKALAQEGKKMGFQPGNYI</sequence>
<dbReference type="GO" id="GO:0016987">
    <property type="term" value="F:sigma factor activity"/>
    <property type="evidence" value="ECO:0007669"/>
    <property type="project" value="UniProtKB-KW"/>
</dbReference>
<keyword evidence="3" id="KW-0731">Sigma factor</keyword>
<gene>
    <name evidence="6" type="ORF">XB16_1113</name>
</gene>
<organism evidence="6 7">
    <name type="scientific">Leptospira santarosai</name>
    <dbReference type="NCBI Taxonomy" id="28183"/>
    <lineage>
        <taxon>Bacteria</taxon>
        <taxon>Pseudomonadati</taxon>
        <taxon>Spirochaetota</taxon>
        <taxon>Spirochaetia</taxon>
        <taxon>Leptospirales</taxon>
        <taxon>Leptospiraceae</taxon>
        <taxon>Leptospira</taxon>
    </lineage>
</organism>
<evidence type="ECO:0000256" key="4">
    <source>
        <dbReference type="ARBA" id="ARBA00023125"/>
    </source>
</evidence>
<dbReference type="PANTHER" id="PTHR43133:SF8">
    <property type="entry name" value="RNA POLYMERASE SIGMA FACTOR HI_1459-RELATED"/>
    <property type="match status" value="1"/>
</dbReference>